<dbReference type="PROSITE" id="PS50157">
    <property type="entry name" value="ZINC_FINGER_C2H2_2"/>
    <property type="match status" value="1"/>
</dbReference>
<accession>A0A1Q5UE91</accession>
<dbReference type="Proteomes" id="UP000186955">
    <property type="component" value="Unassembled WGS sequence"/>
</dbReference>
<dbReference type="EMBL" id="MNBE01000310">
    <property type="protein sequence ID" value="OKP10790.1"/>
    <property type="molecule type" value="Genomic_DNA"/>
</dbReference>
<keyword evidence="4" id="KW-1185">Reference proteome</keyword>
<reference evidence="3 4" key="1">
    <citation type="submission" date="2016-10" db="EMBL/GenBank/DDBJ databases">
        <title>Genome sequence of the ascomycete fungus Penicillium subrubescens.</title>
        <authorList>
            <person name="De Vries R.P."/>
            <person name="Peng M."/>
            <person name="Dilokpimol A."/>
            <person name="Hilden K."/>
            <person name="Makela M.R."/>
            <person name="Grigoriev I."/>
            <person name="Riley R."/>
            <person name="Granchi Z."/>
        </authorList>
    </citation>
    <scope>NUCLEOTIDE SEQUENCE [LARGE SCALE GENOMIC DNA]</scope>
    <source>
        <strain evidence="3 4">CBS 132785</strain>
    </source>
</reference>
<organism evidence="3 4">
    <name type="scientific">Penicillium subrubescens</name>
    <dbReference type="NCBI Taxonomy" id="1316194"/>
    <lineage>
        <taxon>Eukaryota</taxon>
        <taxon>Fungi</taxon>
        <taxon>Dikarya</taxon>
        <taxon>Ascomycota</taxon>
        <taxon>Pezizomycotina</taxon>
        <taxon>Eurotiomycetes</taxon>
        <taxon>Eurotiomycetidae</taxon>
        <taxon>Eurotiales</taxon>
        <taxon>Aspergillaceae</taxon>
        <taxon>Penicillium</taxon>
    </lineage>
</organism>
<evidence type="ECO:0000313" key="4">
    <source>
        <dbReference type="Proteomes" id="UP000186955"/>
    </source>
</evidence>
<sequence>MALVICDVELSQGILCGKSYNTQGELRKHLRNQHPGAIEAITACPKSLDDMTNAIDALKRWCLTGGGRQAIYYPEPGYAPKNSLIQQFCDALERIAQEDPSFGQKWGTQFHRRVNE</sequence>
<dbReference type="GO" id="GO:0008270">
    <property type="term" value="F:zinc ion binding"/>
    <property type="evidence" value="ECO:0007669"/>
    <property type="project" value="UniProtKB-KW"/>
</dbReference>
<keyword evidence="1" id="KW-0863">Zinc-finger</keyword>
<comment type="caution">
    <text evidence="3">The sequence shown here is derived from an EMBL/GenBank/DDBJ whole genome shotgun (WGS) entry which is preliminary data.</text>
</comment>
<name>A0A1Q5UE91_9EURO</name>
<keyword evidence="1" id="KW-0479">Metal-binding</keyword>
<evidence type="ECO:0000256" key="1">
    <source>
        <dbReference type="PROSITE-ProRule" id="PRU00042"/>
    </source>
</evidence>
<gene>
    <name evidence="3" type="ORF">PENSUB_3610</name>
</gene>
<evidence type="ECO:0000313" key="3">
    <source>
        <dbReference type="EMBL" id="OKP10790.1"/>
    </source>
</evidence>
<feature type="domain" description="C2H2-type" evidence="2">
    <location>
        <begin position="4"/>
        <end position="39"/>
    </location>
</feature>
<keyword evidence="1" id="KW-0862">Zinc</keyword>
<protein>
    <recommendedName>
        <fullName evidence="2">C2H2-type domain-containing protein</fullName>
    </recommendedName>
</protein>
<evidence type="ECO:0000259" key="2">
    <source>
        <dbReference type="PROSITE" id="PS50157"/>
    </source>
</evidence>
<proteinExistence type="predicted"/>
<dbReference type="AlphaFoldDB" id="A0A1Q5UE91"/>
<dbReference type="InterPro" id="IPR013087">
    <property type="entry name" value="Znf_C2H2_type"/>
</dbReference>